<comment type="caution">
    <text evidence="1">The sequence shown here is derived from an EMBL/GenBank/DDBJ whole genome shotgun (WGS) entry which is preliminary data.</text>
</comment>
<keyword evidence="2" id="KW-1185">Reference proteome</keyword>
<reference evidence="1 2" key="1">
    <citation type="journal article" date="2021" name="Elife">
        <title>Chloroplast acquisition without the gene transfer in kleptoplastic sea slugs, Plakobranchus ocellatus.</title>
        <authorList>
            <person name="Maeda T."/>
            <person name="Takahashi S."/>
            <person name="Yoshida T."/>
            <person name="Shimamura S."/>
            <person name="Takaki Y."/>
            <person name="Nagai Y."/>
            <person name="Toyoda A."/>
            <person name="Suzuki Y."/>
            <person name="Arimoto A."/>
            <person name="Ishii H."/>
            <person name="Satoh N."/>
            <person name="Nishiyama T."/>
            <person name="Hasebe M."/>
            <person name="Maruyama T."/>
            <person name="Minagawa J."/>
            <person name="Obokata J."/>
            <person name="Shigenobu S."/>
        </authorList>
    </citation>
    <scope>NUCLEOTIDE SEQUENCE [LARGE SCALE GENOMIC DNA]</scope>
</reference>
<dbReference type="Proteomes" id="UP000762676">
    <property type="component" value="Unassembled WGS sequence"/>
</dbReference>
<evidence type="ECO:0000313" key="2">
    <source>
        <dbReference type="Proteomes" id="UP000762676"/>
    </source>
</evidence>
<proteinExistence type="predicted"/>
<organism evidence="1 2">
    <name type="scientific">Elysia marginata</name>
    <dbReference type="NCBI Taxonomy" id="1093978"/>
    <lineage>
        <taxon>Eukaryota</taxon>
        <taxon>Metazoa</taxon>
        <taxon>Spiralia</taxon>
        <taxon>Lophotrochozoa</taxon>
        <taxon>Mollusca</taxon>
        <taxon>Gastropoda</taxon>
        <taxon>Heterobranchia</taxon>
        <taxon>Euthyneura</taxon>
        <taxon>Panpulmonata</taxon>
        <taxon>Sacoglossa</taxon>
        <taxon>Placobranchoidea</taxon>
        <taxon>Plakobranchidae</taxon>
        <taxon>Elysia</taxon>
    </lineage>
</organism>
<dbReference type="AlphaFoldDB" id="A0AAV4JVB6"/>
<protein>
    <submittedName>
        <fullName evidence="1">Uncharacterized protein</fullName>
    </submittedName>
</protein>
<evidence type="ECO:0000313" key="1">
    <source>
        <dbReference type="EMBL" id="GFS25670.1"/>
    </source>
</evidence>
<sequence length="163" mass="18174">MDVINIPGCGATVVLLSPASHDCFSYGISSHTVQRFMPQQSAEKLRLRDLLELAMLTQRGPKDGAVAKRPKQLCKTNLTVVDPSLRLILRISGTRNKKIAERRRKMAYSGLRCTPVVKSIKNKQNKVIRDTWATHAAGAHWQAKRLELRATPLLVYLPSTSTT</sequence>
<dbReference type="EMBL" id="BMAT01003451">
    <property type="protein sequence ID" value="GFS25670.1"/>
    <property type="molecule type" value="Genomic_DNA"/>
</dbReference>
<gene>
    <name evidence="1" type="ORF">ElyMa_001693200</name>
</gene>
<accession>A0AAV4JVB6</accession>
<name>A0AAV4JVB6_9GAST</name>